<evidence type="ECO:0000259" key="6">
    <source>
        <dbReference type="PROSITE" id="PS51352"/>
    </source>
</evidence>
<dbReference type="InterPro" id="IPR013766">
    <property type="entry name" value="Thioredoxin_domain"/>
</dbReference>
<comment type="similarity">
    <text evidence="1">Belongs to the thioredoxin family. DsbA subfamily.</text>
</comment>
<organism evidence="7 8">
    <name type="scientific">Georgfuchsia toluolica</name>
    <dbReference type="NCBI Taxonomy" id="424218"/>
    <lineage>
        <taxon>Bacteria</taxon>
        <taxon>Pseudomonadati</taxon>
        <taxon>Pseudomonadota</taxon>
        <taxon>Betaproteobacteria</taxon>
        <taxon>Nitrosomonadales</taxon>
        <taxon>Sterolibacteriaceae</taxon>
        <taxon>Georgfuchsia</taxon>
    </lineage>
</organism>
<evidence type="ECO:0000256" key="5">
    <source>
        <dbReference type="ARBA" id="ARBA00023284"/>
    </source>
</evidence>
<dbReference type="PROSITE" id="PS51352">
    <property type="entry name" value="THIOREDOXIN_2"/>
    <property type="match status" value="1"/>
</dbReference>
<keyword evidence="4" id="KW-1015">Disulfide bond</keyword>
<name>A0A916J537_9PROT</name>
<reference evidence="7" key="1">
    <citation type="submission" date="2021-04" db="EMBL/GenBank/DDBJ databases">
        <authorList>
            <person name="Hornung B."/>
        </authorList>
    </citation>
    <scope>NUCLEOTIDE SEQUENCE</scope>
    <source>
        <strain evidence="7">G5G6</strain>
    </source>
</reference>
<protein>
    <submittedName>
        <fullName evidence="7">Disulfide bond formation protein DsbA</fullName>
    </submittedName>
</protein>
<proteinExistence type="inferred from homology"/>
<accession>A0A916J537</accession>
<keyword evidence="2" id="KW-0732">Signal</keyword>
<keyword evidence="8" id="KW-1185">Reference proteome</keyword>
<evidence type="ECO:0000256" key="1">
    <source>
        <dbReference type="ARBA" id="ARBA00005791"/>
    </source>
</evidence>
<dbReference type="EMBL" id="CAJQUM010000001">
    <property type="protein sequence ID" value="CAG4884722.1"/>
    <property type="molecule type" value="Genomic_DNA"/>
</dbReference>
<evidence type="ECO:0000256" key="3">
    <source>
        <dbReference type="ARBA" id="ARBA00023002"/>
    </source>
</evidence>
<dbReference type="GO" id="GO:0016491">
    <property type="term" value="F:oxidoreductase activity"/>
    <property type="evidence" value="ECO:0007669"/>
    <property type="project" value="UniProtKB-KW"/>
</dbReference>
<dbReference type="InterPro" id="IPR012336">
    <property type="entry name" value="Thioredoxin-like_fold"/>
</dbReference>
<dbReference type="Gene3D" id="3.40.30.10">
    <property type="entry name" value="Glutaredoxin"/>
    <property type="match status" value="1"/>
</dbReference>
<dbReference type="Proteomes" id="UP000742786">
    <property type="component" value="Unassembled WGS sequence"/>
</dbReference>
<sequence>MKQKTLFIVAAAVLLLAFIIAALVFTAQKNEQAAAHAVVNSSALMRMHSPTHGKADAPVVIVEFFDPACGTCADFYPRVKEMMAANPDRIRLVLRYAPFHPGSDKVVAMLEAARKQGQLWPVLEELFATQADWVVNHVAQPEQAWKHMERLGLNMAQLQTDMMAPEIGQIIAQDLEDARSLNVTMTPEYFVNGKPLPEFGWEQLKALVDGELAATRR</sequence>
<dbReference type="RefSeq" id="WP_220636544.1">
    <property type="nucleotide sequence ID" value="NZ_CAJQUM010000001.1"/>
</dbReference>
<keyword evidence="3" id="KW-0560">Oxidoreductase</keyword>
<feature type="domain" description="Thioredoxin" evidence="6">
    <location>
        <begin position="24"/>
        <end position="213"/>
    </location>
</feature>
<evidence type="ECO:0000313" key="8">
    <source>
        <dbReference type="Proteomes" id="UP000742786"/>
    </source>
</evidence>
<comment type="caution">
    <text evidence="7">The sequence shown here is derived from an EMBL/GenBank/DDBJ whole genome shotgun (WGS) entry which is preliminary data.</text>
</comment>
<evidence type="ECO:0000256" key="4">
    <source>
        <dbReference type="ARBA" id="ARBA00023157"/>
    </source>
</evidence>
<gene>
    <name evidence="7" type="ORF">GTOL_12605</name>
</gene>
<keyword evidence="5" id="KW-0676">Redox-active center</keyword>
<evidence type="ECO:0000313" key="7">
    <source>
        <dbReference type="EMBL" id="CAG4884722.1"/>
    </source>
</evidence>
<dbReference type="PANTHER" id="PTHR13887">
    <property type="entry name" value="GLUTATHIONE S-TRANSFERASE KAPPA"/>
    <property type="match status" value="1"/>
</dbReference>
<dbReference type="InterPro" id="IPR036249">
    <property type="entry name" value="Thioredoxin-like_sf"/>
</dbReference>
<dbReference type="SUPFAM" id="SSF52833">
    <property type="entry name" value="Thioredoxin-like"/>
    <property type="match status" value="1"/>
</dbReference>
<evidence type="ECO:0000256" key="2">
    <source>
        <dbReference type="ARBA" id="ARBA00022729"/>
    </source>
</evidence>
<dbReference type="AlphaFoldDB" id="A0A916J537"/>
<dbReference type="Pfam" id="PF13462">
    <property type="entry name" value="Thioredoxin_4"/>
    <property type="match status" value="1"/>
</dbReference>
<dbReference type="PANTHER" id="PTHR13887:SF14">
    <property type="entry name" value="DISULFIDE BOND FORMATION PROTEIN D"/>
    <property type="match status" value="1"/>
</dbReference>